<keyword evidence="2" id="KW-1185">Reference proteome</keyword>
<organism evidence="1 2">
    <name type="scientific">Runella salmonicolor</name>
    <dbReference type="NCBI Taxonomy" id="2950278"/>
    <lineage>
        <taxon>Bacteria</taxon>
        <taxon>Pseudomonadati</taxon>
        <taxon>Bacteroidota</taxon>
        <taxon>Cytophagia</taxon>
        <taxon>Cytophagales</taxon>
        <taxon>Spirosomataceae</taxon>
        <taxon>Runella</taxon>
    </lineage>
</organism>
<gene>
    <name evidence="1" type="ORF">NCI00_18615</name>
</gene>
<evidence type="ECO:0000313" key="1">
    <source>
        <dbReference type="EMBL" id="MCP1384458.1"/>
    </source>
</evidence>
<evidence type="ECO:0008006" key="3">
    <source>
        <dbReference type="Google" id="ProtNLM"/>
    </source>
</evidence>
<evidence type="ECO:0000313" key="2">
    <source>
        <dbReference type="Proteomes" id="UP001204772"/>
    </source>
</evidence>
<reference evidence="1 2" key="1">
    <citation type="submission" date="2022-06" db="EMBL/GenBank/DDBJ databases">
        <title>Runella sp. S5 genome sequencing.</title>
        <authorList>
            <person name="Park S."/>
        </authorList>
    </citation>
    <scope>NUCLEOTIDE SEQUENCE [LARGE SCALE GENOMIC DNA]</scope>
    <source>
        <strain evidence="1 2">S5</strain>
    </source>
</reference>
<name>A0ABT1FRS0_9BACT</name>
<accession>A0ABT1FRS0</accession>
<protein>
    <recommendedName>
        <fullName evidence="3">Phage major capsid protein</fullName>
    </recommendedName>
</protein>
<dbReference type="EMBL" id="JAMZEL010000008">
    <property type="protein sequence ID" value="MCP1384458.1"/>
    <property type="molecule type" value="Genomic_DNA"/>
</dbReference>
<sequence>MAVKVDVSALAVGLQENREDYEKIFAQKLVNGFAAKGDMISMPVVQKMALVREELGNMTQPGRTGAINNPTHTLFTYKERIAELKPAKVDVYFDEVQLYKLAISFLAKKGAADPRDIHSFAGQQYLMSRVLARIGKEVNNAIIKGVAGFGYDAGDTQTAFQGGLNLFDGLNFKFLAGYATSGPGFVGDIPAGNKVTGAAATVTAANILAELTKIQNLIYNNQDLRVAEDEVGGTLFVDPAFFGFIADALDALPYKADSVVTPSGDGFTFKKLKKTNIIKREYCAGTDNMFWSLKDNLFYLHQDTEEDIPKIKIQEKDRGLQLLMDWENNVDYADGRYVVLYK</sequence>
<comment type="caution">
    <text evidence="1">The sequence shown here is derived from an EMBL/GenBank/DDBJ whole genome shotgun (WGS) entry which is preliminary data.</text>
</comment>
<proteinExistence type="predicted"/>
<dbReference type="RefSeq" id="WP_253530015.1">
    <property type="nucleotide sequence ID" value="NZ_JAMZEL010000008.1"/>
</dbReference>
<dbReference type="Proteomes" id="UP001204772">
    <property type="component" value="Unassembled WGS sequence"/>
</dbReference>